<evidence type="ECO:0000256" key="4">
    <source>
        <dbReference type="ARBA" id="ARBA00022801"/>
    </source>
</evidence>
<dbReference type="EMBL" id="CP002085">
    <property type="protein sequence ID" value="ADK85940.1"/>
    <property type="molecule type" value="Genomic_DNA"/>
</dbReference>
<dbReference type="GO" id="GO:0004252">
    <property type="term" value="F:serine-type endopeptidase activity"/>
    <property type="evidence" value="ECO:0007669"/>
    <property type="project" value="InterPro"/>
</dbReference>
<organism evidence="7 8">
    <name type="scientific">Desulfarculus baarsii (strain ATCC 33931 / DSM 2075 / LMG 7858 / VKM B-1802 / 2st14)</name>
    <dbReference type="NCBI Taxonomy" id="644282"/>
    <lineage>
        <taxon>Bacteria</taxon>
        <taxon>Pseudomonadati</taxon>
        <taxon>Thermodesulfobacteriota</taxon>
        <taxon>Desulfarculia</taxon>
        <taxon>Desulfarculales</taxon>
        <taxon>Desulfarculaceae</taxon>
        <taxon>Desulfarculus</taxon>
    </lineage>
</organism>
<evidence type="ECO:0000313" key="7">
    <source>
        <dbReference type="EMBL" id="ADK85940.1"/>
    </source>
</evidence>
<dbReference type="eggNOG" id="COG0740">
    <property type="taxonomic scope" value="Bacteria"/>
</dbReference>
<dbReference type="RefSeq" id="WP_013259379.1">
    <property type="nucleotide sequence ID" value="NC_014365.1"/>
</dbReference>
<keyword evidence="8" id="KW-1185">Reference proteome</keyword>
<dbReference type="Gene3D" id="3.90.226.10">
    <property type="entry name" value="2-enoyl-CoA Hydratase, Chain A, domain 1"/>
    <property type="match status" value="1"/>
</dbReference>
<evidence type="ECO:0000256" key="3">
    <source>
        <dbReference type="ARBA" id="ARBA00022670"/>
    </source>
</evidence>
<name>E1QK47_DESB2</name>
<evidence type="ECO:0000256" key="5">
    <source>
        <dbReference type="ARBA" id="ARBA00022825"/>
    </source>
</evidence>
<dbReference type="GO" id="GO:0051117">
    <property type="term" value="F:ATPase binding"/>
    <property type="evidence" value="ECO:0007669"/>
    <property type="project" value="TreeGrafter"/>
</dbReference>
<keyword evidence="4" id="KW-0378">Hydrolase</keyword>
<dbReference type="GO" id="GO:0004176">
    <property type="term" value="F:ATP-dependent peptidase activity"/>
    <property type="evidence" value="ECO:0007669"/>
    <property type="project" value="InterPro"/>
</dbReference>
<keyword evidence="3" id="KW-0645">Protease</keyword>
<proteinExistence type="inferred from homology"/>
<dbReference type="InterPro" id="IPR029045">
    <property type="entry name" value="ClpP/crotonase-like_dom_sf"/>
</dbReference>
<accession>E1QK47</accession>
<evidence type="ECO:0000256" key="2">
    <source>
        <dbReference type="ARBA" id="ARBA00022490"/>
    </source>
</evidence>
<protein>
    <recommendedName>
        <fullName evidence="6">ATP-dependent Clp protease proteolytic subunit</fullName>
    </recommendedName>
</protein>
<reference evidence="7 8" key="1">
    <citation type="journal article" date="2010" name="Stand. Genomic Sci.">
        <title>Complete genome sequence of Desulfarculus baarsii type strain (2st14).</title>
        <authorList>
            <person name="Sun H."/>
            <person name="Spring S."/>
            <person name="Lapidus A."/>
            <person name="Davenport K."/>
            <person name="Del Rio T.G."/>
            <person name="Tice H."/>
            <person name="Nolan M."/>
            <person name="Copeland A."/>
            <person name="Cheng J.F."/>
            <person name="Lucas S."/>
            <person name="Tapia R."/>
            <person name="Goodwin L."/>
            <person name="Pitluck S."/>
            <person name="Ivanova N."/>
            <person name="Pagani I."/>
            <person name="Mavromatis K."/>
            <person name="Ovchinnikova G."/>
            <person name="Pati A."/>
            <person name="Chen A."/>
            <person name="Palaniappan K."/>
            <person name="Hauser L."/>
            <person name="Chang Y.J."/>
            <person name="Jeffries C.D."/>
            <person name="Detter J.C."/>
            <person name="Han C."/>
            <person name="Rohde M."/>
            <person name="Brambilla E."/>
            <person name="Goker M."/>
            <person name="Woyke T."/>
            <person name="Bristow J."/>
            <person name="Eisen J.A."/>
            <person name="Markowitz V."/>
            <person name="Hugenholtz P."/>
            <person name="Kyrpides N.C."/>
            <person name="Klenk H.P."/>
            <person name="Land M."/>
        </authorList>
    </citation>
    <scope>NUCLEOTIDE SEQUENCE [LARGE SCALE GENOMIC DNA]</scope>
    <source>
        <strain evidence="8">ATCC 33931 / DSM 2075 / LMG 7858 / VKM B-1802 / 2st14</strain>
    </source>
</reference>
<dbReference type="Pfam" id="PF00574">
    <property type="entry name" value="CLP_protease"/>
    <property type="match status" value="1"/>
</dbReference>
<dbReference type="OrthoDB" id="9806592at2"/>
<dbReference type="InterPro" id="IPR023562">
    <property type="entry name" value="ClpP/TepA"/>
</dbReference>
<gene>
    <name evidence="7" type="ordered locus">Deba_2586</name>
</gene>
<dbReference type="GO" id="GO:0006515">
    <property type="term" value="P:protein quality control for misfolded or incompletely synthesized proteins"/>
    <property type="evidence" value="ECO:0007669"/>
    <property type="project" value="TreeGrafter"/>
</dbReference>
<dbReference type="AlphaFoldDB" id="E1QK47"/>
<dbReference type="KEGG" id="dbr:Deba_2586"/>
<dbReference type="InterPro" id="IPR001907">
    <property type="entry name" value="ClpP"/>
</dbReference>
<dbReference type="STRING" id="644282.Deba_2586"/>
<dbReference type="PRINTS" id="PR00127">
    <property type="entry name" value="CLPPROTEASEP"/>
</dbReference>
<dbReference type="GO" id="GO:0009368">
    <property type="term" value="C:endopeptidase Clp complex"/>
    <property type="evidence" value="ECO:0007669"/>
    <property type="project" value="TreeGrafter"/>
</dbReference>
<dbReference type="NCBIfam" id="NF045542">
    <property type="entry name" value="Clp_rel_HeadMat"/>
    <property type="match status" value="1"/>
</dbReference>
<evidence type="ECO:0000256" key="1">
    <source>
        <dbReference type="ARBA" id="ARBA00007039"/>
    </source>
</evidence>
<evidence type="ECO:0000313" key="8">
    <source>
        <dbReference type="Proteomes" id="UP000009047"/>
    </source>
</evidence>
<dbReference type="PANTHER" id="PTHR10381:SF70">
    <property type="entry name" value="ATP-DEPENDENT CLP PROTEASE PROTEOLYTIC SUBUNIT"/>
    <property type="match status" value="1"/>
</dbReference>
<dbReference type="SUPFAM" id="SSF52096">
    <property type="entry name" value="ClpP/crotonase"/>
    <property type="match status" value="1"/>
</dbReference>
<keyword evidence="5" id="KW-0720">Serine protease</keyword>
<dbReference type="Proteomes" id="UP000009047">
    <property type="component" value="Chromosome"/>
</dbReference>
<dbReference type="HOGENOM" id="CLU_052762_1_0_7"/>
<comment type="similarity">
    <text evidence="1 6">Belongs to the peptidase S14 family.</text>
</comment>
<keyword evidence="2" id="KW-0963">Cytoplasm</keyword>
<evidence type="ECO:0000256" key="6">
    <source>
        <dbReference type="RuleBase" id="RU003567"/>
    </source>
</evidence>
<dbReference type="PANTHER" id="PTHR10381">
    <property type="entry name" value="ATP-DEPENDENT CLP PROTEASE PROTEOLYTIC SUBUNIT"/>
    <property type="match status" value="1"/>
</dbReference>
<dbReference type="CDD" id="cd07016">
    <property type="entry name" value="S14_ClpP_1"/>
    <property type="match status" value="1"/>
</dbReference>
<sequence>MQPERKSARQLYAEAERAAQERLVQGRPLRLSPWAEAGGDEATIYLYDAIGGWFGITAADFVRDLQGITASTIHLRINSPGGGVFEAEAMQTALQQHPARIIAHIDGLAASAAGFVALAADEIEMADGAFFMIHNAWGVAVGDATEMLDYAAMLEKMDANLVRDYRRKTGHSAERIATWMQAETWLSAAEALDLGFVDRVFTPKSQKKDEDQPAARVSNASFNQHQNIGCSASRARALRLMEVGI</sequence>